<evidence type="ECO:0000313" key="3">
    <source>
        <dbReference type="Proteomes" id="UP000198850"/>
    </source>
</evidence>
<dbReference type="EMBL" id="FNRA01000003">
    <property type="protein sequence ID" value="SEA51546.1"/>
    <property type="molecule type" value="Genomic_DNA"/>
</dbReference>
<reference evidence="2 3" key="1">
    <citation type="submission" date="2016-10" db="EMBL/GenBank/DDBJ databases">
        <authorList>
            <person name="de Groot N.N."/>
        </authorList>
    </citation>
    <scope>NUCLEOTIDE SEQUENCE [LARGE SCALE GENOMIC DNA]</scope>
    <source>
        <strain evidence="2 3">DSM 19033</strain>
    </source>
</reference>
<gene>
    <name evidence="2" type="ORF">SAMN05443550_103466</name>
</gene>
<keyword evidence="1" id="KW-0732">Signal</keyword>
<feature type="signal peptide" evidence="1">
    <location>
        <begin position="1"/>
        <end position="23"/>
    </location>
</feature>
<feature type="chain" id="PRO_5011759685" description="Outer membrane lipoprotein-sorting protein" evidence="1">
    <location>
        <begin position="24"/>
        <end position="304"/>
    </location>
</feature>
<dbReference type="InterPro" id="IPR036249">
    <property type="entry name" value="Thioredoxin-like_sf"/>
</dbReference>
<proteinExistence type="predicted"/>
<accession>A0A1H4BTP1</accession>
<organism evidence="2 3">
    <name type="scientific">Pedobacter hartonius</name>
    <dbReference type="NCBI Taxonomy" id="425514"/>
    <lineage>
        <taxon>Bacteria</taxon>
        <taxon>Pseudomonadati</taxon>
        <taxon>Bacteroidota</taxon>
        <taxon>Sphingobacteriia</taxon>
        <taxon>Sphingobacteriales</taxon>
        <taxon>Sphingobacteriaceae</taxon>
        <taxon>Pedobacter</taxon>
    </lineage>
</organism>
<dbReference type="OrthoDB" id="9815205at2"/>
<dbReference type="Proteomes" id="UP000198850">
    <property type="component" value="Unassembled WGS sequence"/>
</dbReference>
<dbReference type="STRING" id="425514.SAMN05443550_103466"/>
<name>A0A1H4BTP1_9SPHI</name>
<dbReference type="AlphaFoldDB" id="A0A1H4BTP1"/>
<evidence type="ECO:0008006" key="4">
    <source>
        <dbReference type="Google" id="ProtNLM"/>
    </source>
</evidence>
<keyword evidence="3" id="KW-1185">Reference proteome</keyword>
<dbReference type="RefSeq" id="WP_090556070.1">
    <property type="nucleotide sequence ID" value="NZ_FNRA01000003.1"/>
</dbReference>
<evidence type="ECO:0000313" key="2">
    <source>
        <dbReference type="EMBL" id="SEA51546.1"/>
    </source>
</evidence>
<protein>
    <recommendedName>
        <fullName evidence="4">Outer membrane lipoprotein-sorting protein</fullName>
    </recommendedName>
</protein>
<dbReference type="Gene3D" id="3.40.30.10">
    <property type="entry name" value="Glutaredoxin"/>
    <property type="match status" value="1"/>
</dbReference>
<evidence type="ECO:0000256" key="1">
    <source>
        <dbReference type="SAM" id="SignalP"/>
    </source>
</evidence>
<sequence>MTCKLIKLFICLAFILTGLQAKAKDDILQNTIDKLESYKNFSFQYVYKQKEVFADTLIINKKIVFLKTPENKETGYLFRNEFQYDGMKVPTVELYNGKNLISLHPADSTYYTNNRQAMTFAMSLLGGLHWIKTISEKNPAQLVQSADTIINSINSYHLILNVRDTIINKDHLYVRNHLFIDKATGLPVSRMTRSRTADFGKEVVNYYTEESFFNYKIDQENINTAYFAIPEGFHPPKAKPVDEQTVLLAPGTIAPDWTLYDTDNKKTSSSQLKGKIVLLDFFFVGRGPCMKTLVPLDNLPFVQI</sequence>
<dbReference type="SUPFAM" id="SSF52833">
    <property type="entry name" value="Thioredoxin-like"/>
    <property type="match status" value="1"/>
</dbReference>